<name>A0A1N6E087_9RHOB</name>
<dbReference type="EMBL" id="FSRL01000001">
    <property type="protein sequence ID" value="SIN76374.1"/>
    <property type="molecule type" value="Genomic_DNA"/>
</dbReference>
<dbReference type="PROSITE" id="PS00211">
    <property type="entry name" value="ABC_TRANSPORTER_1"/>
    <property type="match status" value="1"/>
</dbReference>
<dbReference type="GO" id="GO:0016887">
    <property type="term" value="F:ATP hydrolysis activity"/>
    <property type="evidence" value="ECO:0007669"/>
    <property type="project" value="InterPro"/>
</dbReference>
<dbReference type="GO" id="GO:0055085">
    <property type="term" value="P:transmembrane transport"/>
    <property type="evidence" value="ECO:0007669"/>
    <property type="project" value="UniProtKB-ARBA"/>
</dbReference>
<dbReference type="InterPro" id="IPR003593">
    <property type="entry name" value="AAA+_ATPase"/>
</dbReference>
<comment type="subcellular location">
    <subcellularLocation>
        <location evidence="1">Cell inner membrane</location>
        <topology evidence="1">Peripheral membrane protein</topology>
    </subcellularLocation>
</comment>
<dbReference type="CDD" id="cd03257">
    <property type="entry name" value="ABC_NikE_OppD_transporters"/>
    <property type="match status" value="1"/>
</dbReference>
<dbReference type="PANTHER" id="PTHR43776:SF7">
    <property type="entry name" value="D,D-DIPEPTIDE TRANSPORT ATP-BINDING PROTEIN DDPF-RELATED"/>
    <property type="match status" value="1"/>
</dbReference>
<dbReference type="AlphaFoldDB" id="A0A1N6E087"/>
<keyword evidence="4" id="KW-0547">Nucleotide-binding</keyword>
<sequence>MSEPVLEIRGLNKQFPIGGGFFRKPTETVRAVEGISFDVHRGEAFGIVGESGSGKTTLGRCIMRILAPSAGEMRFRDKSGEVVDLVSADNEALRRVWQKVRMVFQDPQSSLNPRLRVIDLIGQSLKKSEGLTGTALAERVSDLLEQVGLRREFLHRYPNAFSGGQRQRLGIARALATSPEVIIADEAVSALDVSIQAQTLNLLQDLQDELGLTYVFIAHDLAVVEHFCDRIAVMYRGQVVELSETDELFARPKHPYTRSLLEAVPIPDPRARKVRQRKPVAPSPIPMDACRFSPRCPHATELCRTKAPPSAKTGGADVLCHYAGEI</sequence>
<dbReference type="GO" id="GO:0005886">
    <property type="term" value="C:plasma membrane"/>
    <property type="evidence" value="ECO:0007669"/>
    <property type="project" value="UniProtKB-SubCell"/>
</dbReference>
<dbReference type="NCBIfam" id="TIGR01727">
    <property type="entry name" value="oligo_HPY"/>
    <property type="match status" value="1"/>
</dbReference>
<evidence type="ECO:0000256" key="4">
    <source>
        <dbReference type="ARBA" id="ARBA00022741"/>
    </source>
</evidence>
<dbReference type="STRING" id="1217970.SAMN05444002_0192"/>
<dbReference type="InterPro" id="IPR017871">
    <property type="entry name" value="ABC_transporter-like_CS"/>
</dbReference>
<evidence type="ECO:0000313" key="8">
    <source>
        <dbReference type="Proteomes" id="UP000184932"/>
    </source>
</evidence>
<dbReference type="InterPro" id="IPR027417">
    <property type="entry name" value="P-loop_NTPase"/>
</dbReference>
<dbReference type="SUPFAM" id="SSF52540">
    <property type="entry name" value="P-loop containing nucleoside triphosphate hydrolases"/>
    <property type="match status" value="1"/>
</dbReference>
<dbReference type="InterPro" id="IPR013563">
    <property type="entry name" value="Oligopep_ABC_C"/>
</dbReference>
<gene>
    <name evidence="7" type="ORF">SAMN05444002_0192</name>
</gene>
<dbReference type="Proteomes" id="UP000184932">
    <property type="component" value="Unassembled WGS sequence"/>
</dbReference>
<dbReference type="GO" id="GO:0005524">
    <property type="term" value="F:ATP binding"/>
    <property type="evidence" value="ECO:0007669"/>
    <property type="project" value="UniProtKB-KW"/>
</dbReference>
<dbReference type="FunFam" id="3.40.50.300:FF:000016">
    <property type="entry name" value="Oligopeptide ABC transporter ATP-binding component"/>
    <property type="match status" value="1"/>
</dbReference>
<dbReference type="PROSITE" id="PS50893">
    <property type="entry name" value="ABC_TRANSPORTER_2"/>
    <property type="match status" value="1"/>
</dbReference>
<keyword evidence="5 7" id="KW-0067">ATP-binding</keyword>
<evidence type="ECO:0000256" key="3">
    <source>
        <dbReference type="ARBA" id="ARBA00022448"/>
    </source>
</evidence>
<dbReference type="Pfam" id="PF00005">
    <property type="entry name" value="ABC_tran"/>
    <property type="match status" value="1"/>
</dbReference>
<dbReference type="InterPro" id="IPR003439">
    <property type="entry name" value="ABC_transporter-like_ATP-bd"/>
</dbReference>
<organism evidence="7 8">
    <name type="scientific">Vannielia litorea</name>
    <dbReference type="NCBI Taxonomy" id="1217970"/>
    <lineage>
        <taxon>Bacteria</taxon>
        <taxon>Pseudomonadati</taxon>
        <taxon>Pseudomonadota</taxon>
        <taxon>Alphaproteobacteria</taxon>
        <taxon>Rhodobacterales</taxon>
        <taxon>Paracoccaceae</taxon>
        <taxon>Vannielia</taxon>
    </lineage>
</organism>
<dbReference type="PANTHER" id="PTHR43776">
    <property type="entry name" value="TRANSPORT ATP-BINDING PROTEIN"/>
    <property type="match status" value="1"/>
</dbReference>
<evidence type="ECO:0000256" key="2">
    <source>
        <dbReference type="ARBA" id="ARBA00005417"/>
    </source>
</evidence>
<dbReference type="Pfam" id="PF08352">
    <property type="entry name" value="oligo_HPY"/>
    <property type="match status" value="1"/>
</dbReference>
<evidence type="ECO:0000313" key="7">
    <source>
        <dbReference type="EMBL" id="SIN76374.1"/>
    </source>
</evidence>
<evidence type="ECO:0000256" key="5">
    <source>
        <dbReference type="ARBA" id="ARBA00022840"/>
    </source>
</evidence>
<reference evidence="8" key="1">
    <citation type="submission" date="2016-11" db="EMBL/GenBank/DDBJ databases">
        <authorList>
            <person name="Varghese N."/>
            <person name="Submissions S."/>
        </authorList>
    </citation>
    <scope>NUCLEOTIDE SEQUENCE [LARGE SCALE GENOMIC DNA]</scope>
    <source>
        <strain evidence="8">DSM 29440</strain>
    </source>
</reference>
<keyword evidence="3" id="KW-0813">Transport</keyword>
<accession>A0A1N6E087</accession>
<evidence type="ECO:0000256" key="1">
    <source>
        <dbReference type="ARBA" id="ARBA00004417"/>
    </source>
</evidence>
<protein>
    <submittedName>
        <fullName evidence="7">Peptide/nickel transport system ATP-binding protein</fullName>
    </submittedName>
</protein>
<dbReference type="RefSeq" id="WP_084192861.1">
    <property type="nucleotide sequence ID" value="NZ_FSRL01000001.1"/>
</dbReference>
<comment type="similarity">
    <text evidence="2">Belongs to the ABC transporter superfamily.</text>
</comment>
<dbReference type="GO" id="GO:0015833">
    <property type="term" value="P:peptide transport"/>
    <property type="evidence" value="ECO:0007669"/>
    <property type="project" value="InterPro"/>
</dbReference>
<dbReference type="SMART" id="SM00382">
    <property type="entry name" value="AAA"/>
    <property type="match status" value="1"/>
</dbReference>
<proteinExistence type="inferred from homology"/>
<feature type="domain" description="ABC transporter" evidence="6">
    <location>
        <begin position="6"/>
        <end position="261"/>
    </location>
</feature>
<dbReference type="Gene3D" id="3.40.50.300">
    <property type="entry name" value="P-loop containing nucleotide triphosphate hydrolases"/>
    <property type="match status" value="1"/>
</dbReference>
<dbReference type="InterPro" id="IPR050319">
    <property type="entry name" value="ABC_transp_ATP-bind"/>
</dbReference>
<keyword evidence="8" id="KW-1185">Reference proteome</keyword>
<evidence type="ECO:0000259" key="6">
    <source>
        <dbReference type="PROSITE" id="PS50893"/>
    </source>
</evidence>